<dbReference type="Proteomes" id="UP000028582">
    <property type="component" value="Unassembled WGS sequence"/>
</dbReference>
<evidence type="ECO:0000313" key="5">
    <source>
        <dbReference type="EMBL" id="ETO83924.1"/>
    </source>
</evidence>
<evidence type="ECO:0000313" key="6">
    <source>
        <dbReference type="Proteomes" id="UP000028582"/>
    </source>
</evidence>
<evidence type="ECO:0008006" key="7">
    <source>
        <dbReference type="Google" id="ProtNLM"/>
    </source>
</evidence>
<organism evidence="5 6">
    <name type="scientific">Phytophthora nicotianae P1976</name>
    <dbReference type="NCBI Taxonomy" id="1317066"/>
    <lineage>
        <taxon>Eukaryota</taxon>
        <taxon>Sar</taxon>
        <taxon>Stramenopiles</taxon>
        <taxon>Oomycota</taxon>
        <taxon>Peronosporomycetes</taxon>
        <taxon>Peronosporales</taxon>
        <taxon>Peronosporaceae</taxon>
        <taxon>Phytophthora</taxon>
    </lineage>
</organism>
<dbReference type="GO" id="GO:0005739">
    <property type="term" value="C:mitochondrion"/>
    <property type="evidence" value="ECO:0007669"/>
    <property type="project" value="UniProtKB-SubCell"/>
</dbReference>
<evidence type="ECO:0000256" key="1">
    <source>
        <dbReference type="ARBA" id="ARBA00004173"/>
    </source>
</evidence>
<reference evidence="5 6" key="1">
    <citation type="submission" date="2013-11" db="EMBL/GenBank/DDBJ databases">
        <title>The Genome Sequence of Phytophthora parasitica P1976.</title>
        <authorList>
            <consortium name="The Broad Institute Genomics Platform"/>
            <person name="Russ C."/>
            <person name="Tyler B."/>
            <person name="Panabieres F."/>
            <person name="Shan W."/>
            <person name="Tripathy S."/>
            <person name="Grunwald N."/>
            <person name="Machado M."/>
            <person name="Johnson C.S."/>
            <person name="Walker B."/>
            <person name="Young S."/>
            <person name="Zeng Q."/>
            <person name="Gargeya S."/>
            <person name="Fitzgerald M."/>
            <person name="Haas B."/>
            <person name="Abouelleil A."/>
            <person name="Allen A.W."/>
            <person name="Alvarado L."/>
            <person name="Arachchi H.M."/>
            <person name="Berlin A.M."/>
            <person name="Chapman S.B."/>
            <person name="Gainer-Dewar J."/>
            <person name="Goldberg J."/>
            <person name="Griggs A."/>
            <person name="Gujja S."/>
            <person name="Hansen M."/>
            <person name="Howarth C."/>
            <person name="Imamovic A."/>
            <person name="Ireland A."/>
            <person name="Larimer J."/>
            <person name="McCowan C."/>
            <person name="Murphy C."/>
            <person name="Pearson M."/>
            <person name="Poon T.W."/>
            <person name="Priest M."/>
            <person name="Roberts A."/>
            <person name="Saif S."/>
            <person name="Shea T."/>
            <person name="Sisk P."/>
            <person name="Sykes S."/>
            <person name="Wortman J."/>
            <person name="Nusbaum C."/>
            <person name="Birren B."/>
        </authorList>
    </citation>
    <scope>NUCLEOTIDE SEQUENCE [LARGE SCALE GENOMIC DNA]</scope>
    <source>
        <strain evidence="5 6">P1976</strain>
    </source>
</reference>
<comment type="subcellular location">
    <subcellularLocation>
        <location evidence="1">Mitochondrion</location>
    </subcellularLocation>
</comment>
<proteinExistence type="inferred from homology"/>
<comment type="caution">
    <text evidence="5">The sequence shown here is derived from an EMBL/GenBank/DDBJ whole genome shotgun (WGS) entry which is preliminary data.</text>
</comment>
<evidence type="ECO:0000256" key="2">
    <source>
        <dbReference type="ARBA" id="ARBA00009116"/>
    </source>
</evidence>
<keyword evidence="3" id="KW-0809">Transit peptide</keyword>
<comment type="similarity">
    <text evidence="2">Belongs to the ATP11 family.</text>
</comment>
<accession>A0A081AYG3</accession>
<dbReference type="OrthoDB" id="16535at2759"/>
<name>A0A081AYG3_PHYNI</name>
<keyword evidence="4" id="KW-0496">Mitochondrion</keyword>
<dbReference type="AlphaFoldDB" id="A0A081AYG3"/>
<dbReference type="EMBL" id="ANJA01000394">
    <property type="protein sequence ID" value="ETO83924.1"/>
    <property type="molecule type" value="Genomic_DNA"/>
</dbReference>
<evidence type="ECO:0000256" key="3">
    <source>
        <dbReference type="ARBA" id="ARBA00022946"/>
    </source>
</evidence>
<dbReference type="GO" id="GO:0033615">
    <property type="term" value="P:mitochondrial proton-transporting ATP synthase complex assembly"/>
    <property type="evidence" value="ECO:0007669"/>
    <property type="project" value="TreeGrafter"/>
</dbReference>
<dbReference type="Pfam" id="PF06644">
    <property type="entry name" value="ATP11"/>
    <property type="match status" value="1"/>
</dbReference>
<gene>
    <name evidence="5" type="ORF">F444_02135</name>
</gene>
<evidence type="ECO:0000256" key="4">
    <source>
        <dbReference type="ARBA" id="ARBA00023128"/>
    </source>
</evidence>
<dbReference type="InterPro" id="IPR010591">
    <property type="entry name" value="ATP11"/>
</dbReference>
<protein>
    <recommendedName>
        <fullName evidence="7">ATP synthase mitochondrial F1 complex assembly factor 1</fullName>
    </recommendedName>
</protein>
<dbReference type="PANTHER" id="PTHR13126:SF0">
    <property type="entry name" value="ATP SYNTHASE MITOCHONDRIAL F1 COMPLEX ASSEMBLY FACTOR 1"/>
    <property type="match status" value="1"/>
</dbReference>
<sequence>MSSIALRLGRRVLLSSRHARSFANSNADAGFSYPGARSLEQIVKMELLEGEQAPKIRSIWEEFHADKDDAVATTLDVIEFQALVKRAEAAPYFIFPVYRQEGFFNMLCQFQQSCFLITYLEAFKENPSAAPPCVAVSLYDDLLTKKELALVRADVINMLDKKESQLLLKQLLASYQDDQLYEHVDMFNNKPDQFDFEAYRVMLQNTTEA</sequence>
<dbReference type="PANTHER" id="PTHR13126">
    <property type="entry name" value="CHAPERONE ATP11"/>
    <property type="match status" value="1"/>
</dbReference>